<protein>
    <submittedName>
        <fullName evidence="3">HNH endonuclease</fullName>
    </submittedName>
</protein>
<dbReference type="PANTHER" id="PTHR41286:SF1">
    <property type="entry name" value="HNH NUCLEASE YAJD-RELATED"/>
    <property type="match status" value="1"/>
</dbReference>
<evidence type="ECO:0000313" key="4">
    <source>
        <dbReference type="Proteomes" id="UP000321129"/>
    </source>
</evidence>
<keyword evidence="1" id="KW-0479">Metal-binding</keyword>
<proteinExistence type="predicted"/>
<dbReference type="PANTHER" id="PTHR41286">
    <property type="entry name" value="HNH NUCLEASE YAJD-RELATED"/>
    <property type="match status" value="1"/>
</dbReference>
<evidence type="ECO:0000259" key="2">
    <source>
        <dbReference type="PROSITE" id="PS50157"/>
    </source>
</evidence>
<evidence type="ECO:0000313" key="3">
    <source>
        <dbReference type="EMBL" id="TXC73954.1"/>
    </source>
</evidence>
<dbReference type="OrthoDB" id="5292295at2"/>
<keyword evidence="4" id="KW-1185">Reference proteome</keyword>
<gene>
    <name evidence="3" type="ORF">FSZ31_04330</name>
</gene>
<keyword evidence="1" id="KW-0863">Zinc-finger</keyword>
<dbReference type="GO" id="GO:0008270">
    <property type="term" value="F:zinc ion binding"/>
    <property type="evidence" value="ECO:0007669"/>
    <property type="project" value="UniProtKB-KW"/>
</dbReference>
<organism evidence="3 4">
    <name type="scientific">Flavisphingopyxis soli</name>
    <dbReference type="NCBI Taxonomy" id="2601267"/>
    <lineage>
        <taxon>Bacteria</taxon>
        <taxon>Pseudomonadati</taxon>
        <taxon>Pseudomonadota</taxon>
        <taxon>Alphaproteobacteria</taxon>
        <taxon>Sphingomonadales</taxon>
        <taxon>Sphingopyxidaceae</taxon>
        <taxon>Flavisphingopyxis</taxon>
    </lineage>
</organism>
<accession>A0A5C6UN32</accession>
<dbReference type="Proteomes" id="UP000321129">
    <property type="component" value="Unassembled WGS sequence"/>
</dbReference>
<keyword evidence="1" id="KW-0862">Zinc</keyword>
<dbReference type="AlphaFoldDB" id="A0A5C6UN32"/>
<dbReference type="InterPro" id="IPR013087">
    <property type="entry name" value="Znf_C2H2_type"/>
</dbReference>
<dbReference type="PROSITE" id="PS50157">
    <property type="entry name" value="ZINC_FINGER_C2H2_2"/>
    <property type="match status" value="1"/>
</dbReference>
<dbReference type="GO" id="GO:0005829">
    <property type="term" value="C:cytosol"/>
    <property type="evidence" value="ECO:0007669"/>
    <property type="project" value="TreeGrafter"/>
</dbReference>
<dbReference type="CDD" id="cd00085">
    <property type="entry name" value="HNHc"/>
    <property type="match status" value="1"/>
</dbReference>
<comment type="caution">
    <text evidence="3">The sequence shown here is derived from an EMBL/GenBank/DDBJ whole genome shotgun (WGS) entry which is preliminary data.</text>
</comment>
<feature type="domain" description="C2H2-type" evidence="2">
    <location>
        <begin position="59"/>
        <end position="86"/>
    </location>
</feature>
<dbReference type="Gene3D" id="1.10.30.50">
    <property type="match status" value="1"/>
</dbReference>
<dbReference type="InterPro" id="IPR003615">
    <property type="entry name" value="HNH_nuc"/>
</dbReference>
<keyword evidence="3" id="KW-0255">Endonuclease</keyword>
<reference evidence="3 4" key="1">
    <citation type="submission" date="2019-08" db="EMBL/GenBank/DDBJ databases">
        <title>Sphingorhabdus soil sp. nov., isolated from arctic soil.</title>
        <authorList>
            <person name="Liu Y."/>
        </authorList>
    </citation>
    <scope>NUCLEOTIDE SEQUENCE [LARGE SCALE GENOMIC DNA]</scope>
    <source>
        <strain evidence="3 4">D-2Q-5-6</strain>
    </source>
</reference>
<keyword evidence="3" id="KW-0540">Nuclease</keyword>
<dbReference type="EMBL" id="VOPY01000001">
    <property type="protein sequence ID" value="TXC73954.1"/>
    <property type="molecule type" value="Genomic_DNA"/>
</dbReference>
<sequence length="117" mass="13742">MGRLTRLPSRIGTLASSKIKSPTGRAEIDAARDKLPWRRWYKTARWQALRWRALIRDAFTCQMCGHVGPSPEMVADHRRPHKGDERLFFDEENVWTLCKTPCHDSVKQREERAAQRR</sequence>
<name>A0A5C6UN32_9SPHN</name>
<keyword evidence="3" id="KW-0378">Hydrolase</keyword>
<evidence type="ECO:0000256" key="1">
    <source>
        <dbReference type="PROSITE-ProRule" id="PRU00042"/>
    </source>
</evidence>
<dbReference type="GO" id="GO:0004519">
    <property type="term" value="F:endonuclease activity"/>
    <property type="evidence" value="ECO:0007669"/>
    <property type="project" value="UniProtKB-KW"/>
</dbReference>